<feature type="transmembrane region" description="Helical" evidence="1">
    <location>
        <begin position="54"/>
        <end position="80"/>
    </location>
</feature>
<keyword evidence="1" id="KW-0472">Membrane</keyword>
<comment type="caution">
    <text evidence="2">The sequence shown here is derived from an EMBL/GenBank/DDBJ whole genome shotgun (WGS) entry which is preliminary data.</text>
</comment>
<protein>
    <submittedName>
        <fullName evidence="2">DUF5518 domain-containing protein</fullName>
    </submittedName>
</protein>
<accession>A0ABU2FYR2</accession>
<evidence type="ECO:0000313" key="2">
    <source>
        <dbReference type="EMBL" id="MDS0293666.1"/>
    </source>
</evidence>
<dbReference type="EMBL" id="JAMQOQ010000001">
    <property type="protein sequence ID" value="MDS0293666.1"/>
    <property type="molecule type" value="Genomic_DNA"/>
</dbReference>
<evidence type="ECO:0000313" key="3">
    <source>
        <dbReference type="Proteomes" id="UP001254813"/>
    </source>
</evidence>
<feature type="transmembrane region" description="Helical" evidence="1">
    <location>
        <begin position="12"/>
        <end position="42"/>
    </location>
</feature>
<dbReference type="RefSeq" id="WP_310927475.1">
    <property type="nucleotide sequence ID" value="NZ_JAMQOQ010000001.1"/>
</dbReference>
<keyword evidence="1" id="KW-0812">Transmembrane</keyword>
<keyword evidence="1" id="KW-1133">Transmembrane helix</keyword>
<keyword evidence="3" id="KW-1185">Reference proteome</keyword>
<dbReference type="Proteomes" id="UP001254813">
    <property type="component" value="Unassembled WGS sequence"/>
</dbReference>
<organism evidence="2 3">
    <name type="scientific">Halogeometricum luteum</name>
    <dbReference type="NCBI Taxonomy" id="2950537"/>
    <lineage>
        <taxon>Archaea</taxon>
        <taxon>Methanobacteriati</taxon>
        <taxon>Methanobacteriota</taxon>
        <taxon>Stenosarchaea group</taxon>
        <taxon>Halobacteria</taxon>
        <taxon>Halobacteriales</taxon>
        <taxon>Haloferacaceae</taxon>
        <taxon>Halogeometricum</taxon>
    </lineage>
</organism>
<proteinExistence type="predicted"/>
<evidence type="ECO:0000256" key="1">
    <source>
        <dbReference type="SAM" id="Phobius"/>
    </source>
</evidence>
<reference evidence="2 3" key="1">
    <citation type="submission" date="2022-06" db="EMBL/GenBank/DDBJ databases">
        <title>Halogeometricum sp. a new haloarchaeum isolate from saline soil.</title>
        <authorList>
            <person name="Strakova D."/>
            <person name="Galisteo C."/>
            <person name="Sanchez-Porro C."/>
            <person name="Ventosa A."/>
        </authorList>
    </citation>
    <scope>NUCLEOTIDE SEQUENCE [LARGE SCALE GENOMIC DNA]</scope>
    <source>
        <strain evidence="3">S3BR25-2</strain>
    </source>
</reference>
<feature type="transmembrane region" description="Helical" evidence="1">
    <location>
        <begin position="92"/>
        <end position="120"/>
    </location>
</feature>
<gene>
    <name evidence="2" type="ORF">NDI79_05695</name>
</gene>
<sequence length="134" mass="13674">MDKRAVLVGGTVSALLALLSVLLAGIAAAGFWGTAAGVIVAVRARDTTDGLFDGALAGLIGGVGTVGVVLLLMTLEAFVLTGSWSASTSIGAYFSVATMFILIPLFVFEGMVTGAIGTYLREKMSQRKSTIATK</sequence>
<name>A0ABU2FYR2_9EURY</name>